<organism evidence="3 4">
    <name type="scientific">Candidatus Coprovicinus avistercoris</name>
    <dbReference type="NCBI Taxonomy" id="2840754"/>
    <lineage>
        <taxon>Bacteria</taxon>
        <taxon>Bacillati</taxon>
        <taxon>Actinomycetota</taxon>
        <taxon>Coriobacteriia</taxon>
        <taxon>Coriobacteriales</taxon>
        <taxon>Coriobacteriaceae</taxon>
        <taxon>Coriobacteriaceae incertae sedis</taxon>
        <taxon>Candidatus Coprovicinus</taxon>
    </lineage>
</organism>
<dbReference type="InterPro" id="IPR016032">
    <property type="entry name" value="Sig_transdc_resp-reg_C-effctor"/>
</dbReference>
<dbReference type="Gene3D" id="1.10.10.10">
    <property type="entry name" value="Winged helix-like DNA-binding domain superfamily/Winged helix DNA-binding domain"/>
    <property type="match status" value="1"/>
</dbReference>
<dbReference type="EMBL" id="DVMQ01000018">
    <property type="protein sequence ID" value="HIU24543.1"/>
    <property type="molecule type" value="Genomic_DNA"/>
</dbReference>
<dbReference type="GO" id="GO:0003677">
    <property type="term" value="F:DNA binding"/>
    <property type="evidence" value="ECO:0007669"/>
    <property type="project" value="InterPro"/>
</dbReference>
<dbReference type="SUPFAM" id="SSF48452">
    <property type="entry name" value="TPR-like"/>
    <property type="match status" value="1"/>
</dbReference>
<sequence length="1043" mass="114658">MDLDAAVESVRHNDSSNYSFRPFSDKGLKYESSAFIPERLVNLISDFFSVHSIGKALVIVSEPGMGADAVLRLVASLWRSRGAYVSFGNFHTLTYDEVIAGLHKHVLSATKSPKESRLIALDCPCVTSDKEAKNFVSELATALSDGVSCALVIRPECSRILTYLPDAVILGNSALRFSLHDIEGLLPEDCPCSSEEIFSSTQGISDLVSTVIEVLKSYPESLKTLKPSHITNISSFAAYTRSLIAESLRPSLSDDDLRLRLAMILLGSGTIDDAVEVVGGLENGFSGIHIDNAPLFNMSFDTNTFKCVYPATPESLNSCVSVLTKTAEGRFNVVANAVMHLSRKGDYTRATLIARRLGGNAVIRTLAFSAPFDLVGVGETSLIKKALAMHEVRSPRSAVIGRYAAEAALAWAENDWNTLTKIERSLPAANEEEEQVLVQQVRMAVASKIVTRELNTQSHSVLQNLEEYSQNNTKDPISKIFAEHATIIASLFQGKYEYALQIALQAIADIRYEEKHSRELPIYYMMLESDFLAVQTLVGEQEKGVCSFSNPIHINEGTLLQKVLETRTLIHQALCLVQRDSTDTTDVERAIAVFERTGQNVLASALLIACAVADITDGAKVRAFVRCQKAAELAQKASARFLWRQAALIASVIEINLGNEIKGPIADITEDVSWHDKEIGPIEWVLSALVRSNAEDLAHSASRLRTVRLPLEWVFVLKALLQMEGVVSETLIHALPTRWRAALIDHSAPAHTKEDKNRNSGHKETKPSGLKQRETQVKASGSGGMPLLRINMLGGFEILKGDTPIPESAWKRKGAKVLLALLAVVEGHAMTRAEAVSALWPNCDYLVGRDRLYVTLGALRKALGQSSAPGGYIEGSDGRLWLNMANVTCDIDEFEKSCDRALSHVENDAITIQKCLNVRELYAGDLVAMGDATGIMQARREEERRRFVDVMVEGAEASLRQGSPTRAEWFARNAHHADSLREDVIEAELKALFAQGRTVEAHREYERYAQGLIEVTGLPPSSSMRHLMKEAESMVKPHRKRSA</sequence>
<dbReference type="SUPFAM" id="SSF46894">
    <property type="entry name" value="C-terminal effector domain of the bipartite response regulators"/>
    <property type="match status" value="1"/>
</dbReference>
<dbReference type="PANTHER" id="PTHR35807">
    <property type="entry name" value="TRANSCRIPTIONAL REGULATOR REDD-RELATED"/>
    <property type="match status" value="1"/>
</dbReference>
<reference evidence="3" key="2">
    <citation type="journal article" date="2021" name="PeerJ">
        <title>Extensive microbial diversity within the chicken gut microbiome revealed by metagenomics and culture.</title>
        <authorList>
            <person name="Gilroy R."/>
            <person name="Ravi A."/>
            <person name="Getino M."/>
            <person name="Pursley I."/>
            <person name="Horton D.L."/>
            <person name="Alikhan N.F."/>
            <person name="Baker D."/>
            <person name="Gharbi K."/>
            <person name="Hall N."/>
            <person name="Watson M."/>
            <person name="Adriaenssens E.M."/>
            <person name="Foster-Nyarko E."/>
            <person name="Jarju S."/>
            <person name="Secka A."/>
            <person name="Antonio M."/>
            <person name="Oren A."/>
            <person name="Chaudhuri R.R."/>
            <person name="La Ragione R."/>
            <person name="Hildebrand F."/>
            <person name="Pallen M.J."/>
        </authorList>
    </citation>
    <scope>NUCLEOTIDE SEQUENCE</scope>
    <source>
        <strain evidence="3">ChiHjej12B11-29160</strain>
    </source>
</reference>
<gene>
    <name evidence="3" type="ORF">IAD17_06430</name>
</gene>
<dbReference type="Pfam" id="PF03704">
    <property type="entry name" value="BTAD"/>
    <property type="match status" value="1"/>
</dbReference>
<protein>
    <recommendedName>
        <fullName evidence="2">Bacterial transcriptional activator domain-containing protein</fullName>
    </recommendedName>
</protein>
<dbReference type="Proteomes" id="UP000824078">
    <property type="component" value="Unassembled WGS sequence"/>
</dbReference>
<accession>A0A9D1HZP8</accession>
<dbReference type="AlphaFoldDB" id="A0A9D1HZP8"/>
<evidence type="ECO:0000313" key="3">
    <source>
        <dbReference type="EMBL" id="HIU24543.1"/>
    </source>
</evidence>
<dbReference type="InterPro" id="IPR011990">
    <property type="entry name" value="TPR-like_helical_dom_sf"/>
</dbReference>
<dbReference type="InterPro" id="IPR005158">
    <property type="entry name" value="BTAD"/>
</dbReference>
<dbReference type="SMART" id="SM01043">
    <property type="entry name" value="BTAD"/>
    <property type="match status" value="1"/>
</dbReference>
<dbReference type="GO" id="GO:0006355">
    <property type="term" value="P:regulation of DNA-templated transcription"/>
    <property type="evidence" value="ECO:0007669"/>
    <property type="project" value="InterPro"/>
</dbReference>
<reference evidence="3" key="1">
    <citation type="submission" date="2020-10" db="EMBL/GenBank/DDBJ databases">
        <authorList>
            <person name="Gilroy R."/>
        </authorList>
    </citation>
    <scope>NUCLEOTIDE SEQUENCE</scope>
    <source>
        <strain evidence="3">ChiHjej12B11-29160</strain>
    </source>
</reference>
<feature type="domain" description="Bacterial transcriptional activator" evidence="2">
    <location>
        <begin position="889"/>
        <end position="1032"/>
    </location>
</feature>
<feature type="compositionally biased region" description="Basic and acidic residues" evidence="1">
    <location>
        <begin position="751"/>
        <end position="776"/>
    </location>
</feature>
<proteinExistence type="predicted"/>
<name>A0A9D1HZP8_9ACTN</name>
<dbReference type="Gene3D" id="1.25.40.10">
    <property type="entry name" value="Tetratricopeptide repeat domain"/>
    <property type="match status" value="1"/>
</dbReference>
<dbReference type="InterPro" id="IPR036388">
    <property type="entry name" value="WH-like_DNA-bd_sf"/>
</dbReference>
<evidence type="ECO:0000259" key="2">
    <source>
        <dbReference type="SMART" id="SM01043"/>
    </source>
</evidence>
<evidence type="ECO:0000313" key="4">
    <source>
        <dbReference type="Proteomes" id="UP000824078"/>
    </source>
</evidence>
<comment type="caution">
    <text evidence="3">The sequence shown here is derived from an EMBL/GenBank/DDBJ whole genome shotgun (WGS) entry which is preliminary data.</text>
</comment>
<feature type="region of interest" description="Disordered" evidence="1">
    <location>
        <begin position="749"/>
        <end position="782"/>
    </location>
</feature>
<dbReference type="InterPro" id="IPR051677">
    <property type="entry name" value="AfsR-DnrI-RedD_regulator"/>
</dbReference>
<evidence type="ECO:0000256" key="1">
    <source>
        <dbReference type="SAM" id="MobiDB-lite"/>
    </source>
</evidence>